<gene>
    <name evidence="2" type="ORF">LC_TR1233_c9_g1_i1_g.3602</name>
</gene>
<dbReference type="EMBL" id="GEVK01007668">
    <property type="protein sequence ID" value="JAU45164.1"/>
    <property type="molecule type" value="Transcribed_RNA"/>
</dbReference>
<organism evidence="2">
    <name type="scientific">Noccaea caerulescens</name>
    <name type="common">Alpine penny-cress</name>
    <name type="synonym">Thlaspi caerulescens</name>
    <dbReference type="NCBI Taxonomy" id="107243"/>
    <lineage>
        <taxon>Eukaryota</taxon>
        <taxon>Viridiplantae</taxon>
        <taxon>Streptophyta</taxon>
        <taxon>Embryophyta</taxon>
        <taxon>Tracheophyta</taxon>
        <taxon>Spermatophyta</taxon>
        <taxon>Magnoliopsida</taxon>
        <taxon>eudicotyledons</taxon>
        <taxon>Gunneridae</taxon>
        <taxon>Pentapetalae</taxon>
        <taxon>rosids</taxon>
        <taxon>malvids</taxon>
        <taxon>Brassicales</taxon>
        <taxon>Brassicaceae</taxon>
        <taxon>Coluteocarpeae</taxon>
        <taxon>Noccaea</taxon>
    </lineage>
</organism>
<evidence type="ECO:0000313" key="2">
    <source>
        <dbReference type="EMBL" id="JAU45164.1"/>
    </source>
</evidence>
<feature type="region of interest" description="Disordered" evidence="1">
    <location>
        <begin position="1"/>
        <end position="21"/>
    </location>
</feature>
<dbReference type="AlphaFoldDB" id="A0A1J3FTP8"/>
<protein>
    <submittedName>
        <fullName evidence="2">Uncharacterized protein</fullName>
    </submittedName>
</protein>
<evidence type="ECO:0000256" key="1">
    <source>
        <dbReference type="SAM" id="MobiDB-lite"/>
    </source>
</evidence>
<name>A0A1J3FTP8_NOCCA</name>
<accession>A0A1J3FTP8</accession>
<reference evidence="2" key="1">
    <citation type="submission" date="2016-07" db="EMBL/GenBank/DDBJ databases">
        <title>De novo transcriptome assembly of four accessions of the metal hyperaccumulator plant Noccaea caerulescens.</title>
        <authorList>
            <person name="Blande D."/>
            <person name="Halimaa P."/>
            <person name="Tervahauta A.I."/>
            <person name="Aarts M.G."/>
            <person name="Karenlampi S.O."/>
        </authorList>
    </citation>
    <scope>NUCLEOTIDE SEQUENCE</scope>
</reference>
<sequence>MRTAGSLAMVHETEKDDDLERDGGRAVNLTTLEGDPKWVDWEEEGAEETEALNVAAVLEAAITGISLSVKIIFPLL</sequence>
<proteinExistence type="predicted"/>